<dbReference type="PRINTS" id="PR00344">
    <property type="entry name" value="BCTRLSENSOR"/>
</dbReference>
<dbReference type="Pfam" id="PF02518">
    <property type="entry name" value="HATPase_c"/>
    <property type="match status" value="1"/>
</dbReference>
<keyword evidence="11" id="KW-1185">Reference proteome</keyword>
<dbReference type="SUPFAM" id="SSF55874">
    <property type="entry name" value="ATPase domain of HSP90 chaperone/DNA topoisomerase II/histidine kinase"/>
    <property type="match status" value="1"/>
</dbReference>
<dbReference type="Gene3D" id="3.30.565.10">
    <property type="entry name" value="Histidine kinase-like ATPase, C-terminal domain"/>
    <property type="match status" value="1"/>
</dbReference>
<dbReference type="EMBL" id="CP002018">
    <property type="protein sequence ID" value="AEM41894.1"/>
    <property type="molecule type" value="Genomic_DNA"/>
</dbReference>
<proteinExistence type="predicted"/>
<dbReference type="AlphaFoldDB" id="F9Y589"/>
<feature type="coiled-coil region" evidence="7">
    <location>
        <begin position="216"/>
        <end position="243"/>
    </location>
</feature>
<keyword evidence="8" id="KW-0472">Membrane</keyword>
<dbReference type="PANTHER" id="PTHR43711:SF28">
    <property type="entry name" value="SENSOR HISTIDINE KINASE YXDK"/>
    <property type="match status" value="1"/>
</dbReference>
<dbReference type="KEGG" id="kvl:KVU_2055"/>
<dbReference type="Pfam" id="PF00512">
    <property type="entry name" value="HisKA"/>
    <property type="match status" value="1"/>
</dbReference>
<gene>
    <name evidence="10" type="primary">regM</name>
    <name evidence="10" type="ordered locus">KVU_2055</name>
</gene>
<name>F9Y589_KETVW</name>
<keyword evidence="4 10" id="KW-0808">Transferase</keyword>
<feature type="domain" description="Histidine kinase" evidence="9">
    <location>
        <begin position="249"/>
        <end position="459"/>
    </location>
</feature>
<dbReference type="EC" id="2.7.13.3" evidence="2"/>
<feature type="transmembrane region" description="Helical" evidence="8">
    <location>
        <begin position="155"/>
        <end position="178"/>
    </location>
</feature>
<evidence type="ECO:0000256" key="3">
    <source>
        <dbReference type="ARBA" id="ARBA00022553"/>
    </source>
</evidence>
<dbReference type="OrthoDB" id="9784218at2"/>
<accession>F9Y589</accession>
<dbReference type="InterPro" id="IPR036890">
    <property type="entry name" value="HATPase_C_sf"/>
</dbReference>
<dbReference type="Proteomes" id="UP000000692">
    <property type="component" value="Chromosome"/>
</dbReference>
<dbReference type="InterPro" id="IPR003661">
    <property type="entry name" value="HisK_dim/P_dom"/>
</dbReference>
<protein>
    <recommendedName>
        <fullName evidence="2">histidine kinase</fullName>
        <ecNumber evidence="2">2.7.13.3</ecNumber>
    </recommendedName>
</protein>
<dbReference type="PROSITE" id="PS50109">
    <property type="entry name" value="HIS_KIN"/>
    <property type="match status" value="1"/>
</dbReference>
<dbReference type="InterPro" id="IPR003594">
    <property type="entry name" value="HATPase_dom"/>
</dbReference>
<sequence>MMLKSLSGRFLILTTVLVLLAEVMILVPALTGFRVDYLMLRLERAQIASLALLADVDVPDKVQTELLENAEVFNVVLRRNDVRQLVLSSPVPGPVNATYDLRTASQPELVRDALVSLFNNQNSIIRVIGYPVRDAGQMIEITMESGPLRAAMVDYGLQLLVISAALSAVTAMLLLVAVRGLLLQPIQQLVGNMRDYASDPEDARRIIIPGQGVTELREAEEALRDVQTQLTSLLRQKDRLAQLGSAVAKISHDLRNILTSAQLFTDRLETSKDPAVQRLAPKLVGSITRAVNLCETTLAFGRAEEPPPRLSRFALAVAVAEVIDAERLAAGEHDISFAEDVPGDMVLLADSEQLYRVISNLVRNARQAIVTSEKPGEIGISAQEDADCWWITVRDTGPGLPAKARQHLFQAFQGGVSKGGAGLGLTISAELIRGHGGRLELLETSDAGTTFRIALPKHRTEDIPVPAVTEQEEA</sequence>
<dbReference type="InterPro" id="IPR050736">
    <property type="entry name" value="Sensor_HK_Regulatory"/>
</dbReference>
<evidence type="ECO:0000256" key="8">
    <source>
        <dbReference type="SAM" id="Phobius"/>
    </source>
</evidence>
<evidence type="ECO:0000313" key="10">
    <source>
        <dbReference type="EMBL" id="AEM41894.1"/>
    </source>
</evidence>
<evidence type="ECO:0000256" key="4">
    <source>
        <dbReference type="ARBA" id="ARBA00022679"/>
    </source>
</evidence>
<comment type="catalytic activity">
    <reaction evidence="1">
        <text>ATP + protein L-histidine = ADP + protein N-phospho-L-histidine.</text>
        <dbReference type="EC" id="2.7.13.3"/>
    </reaction>
</comment>
<dbReference type="CDD" id="cd00075">
    <property type="entry name" value="HATPase"/>
    <property type="match status" value="1"/>
</dbReference>
<dbReference type="InterPro" id="IPR004358">
    <property type="entry name" value="Sig_transdc_His_kin-like_C"/>
</dbReference>
<dbReference type="HOGENOM" id="CLU_040271_0_0_5"/>
<evidence type="ECO:0000256" key="1">
    <source>
        <dbReference type="ARBA" id="ARBA00000085"/>
    </source>
</evidence>
<evidence type="ECO:0000256" key="6">
    <source>
        <dbReference type="ARBA" id="ARBA00023012"/>
    </source>
</evidence>
<keyword evidence="5 10" id="KW-0418">Kinase</keyword>
<reference evidence="10 11" key="1">
    <citation type="journal article" date="2011" name="J. Bacteriol.">
        <title>Complete genome sequence of the industrial strain Ketogulonicigenium vulgare WSH-001.</title>
        <authorList>
            <person name="Liu L."/>
            <person name="Li Y."/>
            <person name="Zhang J."/>
            <person name="Zhou Z."/>
            <person name="Liu J."/>
            <person name="Li X."/>
            <person name="Zhou J."/>
            <person name="Du G."/>
            <person name="Wang L."/>
            <person name="Chen J."/>
        </authorList>
    </citation>
    <scope>NUCLEOTIDE SEQUENCE [LARGE SCALE GENOMIC DNA]</scope>
    <source>
        <strain evidence="10 11">WSH-001</strain>
    </source>
</reference>
<organism evidence="10 11">
    <name type="scientific">Ketogulonicigenium vulgare (strain WSH-001)</name>
    <dbReference type="NCBI Taxonomy" id="759362"/>
    <lineage>
        <taxon>Bacteria</taxon>
        <taxon>Pseudomonadati</taxon>
        <taxon>Pseudomonadota</taxon>
        <taxon>Alphaproteobacteria</taxon>
        <taxon>Rhodobacterales</taxon>
        <taxon>Roseobacteraceae</taxon>
        <taxon>Ketogulonicigenium</taxon>
    </lineage>
</organism>
<dbReference type="Gene3D" id="1.10.287.130">
    <property type="match status" value="1"/>
</dbReference>
<dbReference type="GO" id="GO:0000155">
    <property type="term" value="F:phosphorelay sensor kinase activity"/>
    <property type="evidence" value="ECO:0007669"/>
    <property type="project" value="InterPro"/>
</dbReference>
<evidence type="ECO:0000313" key="11">
    <source>
        <dbReference type="Proteomes" id="UP000000692"/>
    </source>
</evidence>
<keyword evidence="3" id="KW-0597">Phosphoprotein</keyword>
<dbReference type="InterPro" id="IPR036097">
    <property type="entry name" value="HisK_dim/P_sf"/>
</dbReference>
<dbReference type="PANTHER" id="PTHR43711">
    <property type="entry name" value="TWO-COMPONENT HISTIDINE KINASE"/>
    <property type="match status" value="1"/>
</dbReference>
<keyword evidence="7" id="KW-0175">Coiled coil</keyword>
<dbReference type="SMART" id="SM00387">
    <property type="entry name" value="HATPase_c"/>
    <property type="match status" value="1"/>
</dbReference>
<dbReference type="SUPFAM" id="SSF47384">
    <property type="entry name" value="Homodimeric domain of signal transducing histidine kinase"/>
    <property type="match status" value="1"/>
</dbReference>
<keyword evidence="8" id="KW-1133">Transmembrane helix</keyword>
<evidence type="ECO:0000256" key="5">
    <source>
        <dbReference type="ARBA" id="ARBA00022777"/>
    </source>
</evidence>
<evidence type="ECO:0000256" key="7">
    <source>
        <dbReference type="SAM" id="Coils"/>
    </source>
</evidence>
<dbReference type="SMART" id="SM00388">
    <property type="entry name" value="HisKA"/>
    <property type="match status" value="1"/>
</dbReference>
<dbReference type="InterPro" id="IPR005467">
    <property type="entry name" value="His_kinase_dom"/>
</dbReference>
<keyword evidence="6" id="KW-0902">Two-component regulatory system</keyword>
<evidence type="ECO:0000259" key="9">
    <source>
        <dbReference type="PROSITE" id="PS50109"/>
    </source>
</evidence>
<dbReference type="PATRIC" id="fig|759362.5.peg.2132"/>
<dbReference type="eggNOG" id="COG4191">
    <property type="taxonomic scope" value="Bacteria"/>
</dbReference>
<evidence type="ECO:0000256" key="2">
    <source>
        <dbReference type="ARBA" id="ARBA00012438"/>
    </source>
</evidence>
<keyword evidence="8" id="KW-0812">Transmembrane</keyword>